<name>A0A3Q9KWW5_STRGD</name>
<dbReference type="KEGG" id="sgd:ELQ87_20645"/>
<dbReference type="RefSeq" id="WP_127179216.1">
    <property type="nucleotide sequence ID" value="NZ_CP029078.1"/>
</dbReference>
<accession>A0A3Q9KWW5</accession>
<dbReference type="Proteomes" id="UP000271291">
    <property type="component" value="Chromosome"/>
</dbReference>
<gene>
    <name evidence="2" type="ORF">DDJ31_18630</name>
    <name evidence="1" type="ORF">ELQ87_20645</name>
</gene>
<protein>
    <submittedName>
        <fullName evidence="1">DUF2993 domain-containing protein</fullName>
    </submittedName>
</protein>
<dbReference type="OrthoDB" id="3215846at2"/>
<reference evidence="1 3" key="2">
    <citation type="submission" date="2018-12" db="EMBL/GenBank/DDBJ databases">
        <title>Streptomyces griseoviridis F1-27 complete genome.</title>
        <authorList>
            <person name="Mariita R.M."/>
            <person name="Sello J.K."/>
        </authorList>
    </citation>
    <scope>NUCLEOTIDE SEQUENCE [LARGE SCALE GENOMIC DNA]</scope>
    <source>
        <strain evidence="1 3">F1-27</strain>
    </source>
</reference>
<reference evidence="2 4" key="1">
    <citation type="submission" date="2018-04" db="EMBL/GenBank/DDBJ databases">
        <title>Complete genome sequences of Streptomyces griseoviridis K61 and characterization of antagonistic properties of biological control agents.</title>
        <authorList>
            <person name="Mariita R.M."/>
            <person name="Sello J.K."/>
        </authorList>
    </citation>
    <scope>NUCLEOTIDE SEQUENCE [LARGE SCALE GENOMIC DNA]</scope>
    <source>
        <strain evidence="2 4">K61</strain>
    </source>
</reference>
<sequence>MRALRTLLIVVVVLGGLFVLADRLALHFAEGEVADRLKTSENLSATPDVTIAGFPFLTQVATGTLDDVTIGIDDYEADTGAAAGDGAPSSIRIENLEARMKGVEFSGDFSSATAADATGTARISYAELLKTAKAEPTQVAPGATAQVIGLSDGGGGKIKVALKATVLGVRVPGPLYVMSTVAVEDDTVKVHADALPKFGSIELGERTIRSITDFQQRIDDLPGGIRLDKVEAAKNGVEITVKGSDVKLAG</sequence>
<dbReference type="EMBL" id="CP034687">
    <property type="protein sequence ID" value="AZS86399.1"/>
    <property type="molecule type" value="Genomic_DNA"/>
</dbReference>
<dbReference type="EMBL" id="CP029078">
    <property type="protein sequence ID" value="QCN86737.1"/>
    <property type="molecule type" value="Genomic_DNA"/>
</dbReference>
<evidence type="ECO:0000313" key="3">
    <source>
        <dbReference type="Proteomes" id="UP000271291"/>
    </source>
</evidence>
<dbReference type="Pfam" id="PF11209">
    <property type="entry name" value="LmeA"/>
    <property type="match status" value="1"/>
</dbReference>
<dbReference type="Proteomes" id="UP000501753">
    <property type="component" value="Chromosome"/>
</dbReference>
<evidence type="ECO:0000313" key="1">
    <source>
        <dbReference type="EMBL" id="AZS86399.1"/>
    </source>
</evidence>
<proteinExistence type="predicted"/>
<organism evidence="1 3">
    <name type="scientific">Streptomyces griseoviridis</name>
    <dbReference type="NCBI Taxonomy" id="45398"/>
    <lineage>
        <taxon>Bacteria</taxon>
        <taxon>Bacillati</taxon>
        <taxon>Actinomycetota</taxon>
        <taxon>Actinomycetes</taxon>
        <taxon>Kitasatosporales</taxon>
        <taxon>Streptomycetaceae</taxon>
        <taxon>Streptomyces</taxon>
    </lineage>
</organism>
<dbReference type="AlphaFoldDB" id="A0A3Q9KWW5"/>
<keyword evidence="4" id="KW-1185">Reference proteome</keyword>
<evidence type="ECO:0000313" key="4">
    <source>
        <dbReference type="Proteomes" id="UP000501753"/>
    </source>
</evidence>
<dbReference type="InterPro" id="IPR021373">
    <property type="entry name" value="DUF2993"/>
</dbReference>
<evidence type="ECO:0000313" key="2">
    <source>
        <dbReference type="EMBL" id="QCN86737.1"/>
    </source>
</evidence>